<proteinExistence type="predicted"/>
<reference evidence="3 4" key="1">
    <citation type="submission" date="2020-04" db="EMBL/GenBank/DDBJ databases">
        <authorList>
            <person name="Alioto T."/>
            <person name="Alioto T."/>
            <person name="Gomez Garrido J."/>
        </authorList>
    </citation>
    <scope>NUCLEOTIDE SEQUENCE [LARGE SCALE GENOMIC DNA]</scope>
</reference>
<evidence type="ECO:0000256" key="1">
    <source>
        <dbReference type="SAM" id="SignalP"/>
    </source>
</evidence>
<gene>
    <name evidence="3" type="ORF">CLODIP_2_CD12211</name>
</gene>
<feature type="signal peptide" evidence="1">
    <location>
        <begin position="1"/>
        <end position="18"/>
    </location>
</feature>
<name>A0A8S1DSW4_9INSE</name>
<protein>
    <recommendedName>
        <fullName evidence="2">DUF4773 domain-containing protein</fullName>
    </recommendedName>
</protein>
<evidence type="ECO:0000313" key="4">
    <source>
        <dbReference type="Proteomes" id="UP000494165"/>
    </source>
</evidence>
<dbReference type="Proteomes" id="UP000494165">
    <property type="component" value="Unassembled WGS sequence"/>
</dbReference>
<sequence>MKPGSFLLLVGLFSLATSISVQQDGCDCESPLLCTCCHDYNGTKVCNDVSYSLHNGAMNYSLTVDGEERAKHTTLGGIAGLQNKFCVHFLRIVELKVCLEFINVDIRKMSACIELEANWKFGPIGKKTWCLGKKSPTANE</sequence>
<dbReference type="InterPro" id="IPR031941">
    <property type="entry name" value="DUF4773"/>
</dbReference>
<organism evidence="3 4">
    <name type="scientific">Cloeon dipterum</name>
    <dbReference type="NCBI Taxonomy" id="197152"/>
    <lineage>
        <taxon>Eukaryota</taxon>
        <taxon>Metazoa</taxon>
        <taxon>Ecdysozoa</taxon>
        <taxon>Arthropoda</taxon>
        <taxon>Hexapoda</taxon>
        <taxon>Insecta</taxon>
        <taxon>Pterygota</taxon>
        <taxon>Palaeoptera</taxon>
        <taxon>Ephemeroptera</taxon>
        <taxon>Pisciforma</taxon>
        <taxon>Baetidae</taxon>
        <taxon>Cloeon</taxon>
    </lineage>
</organism>
<keyword evidence="4" id="KW-1185">Reference proteome</keyword>
<evidence type="ECO:0000259" key="2">
    <source>
        <dbReference type="Pfam" id="PF15998"/>
    </source>
</evidence>
<dbReference type="EMBL" id="CADEPI010000402">
    <property type="protein sequence ID" value="CAB3385266.1"/>
    <property type="molecule type" value="Genomic_DNA"/>
</dbReference>
<dbReference type="AlphaFoldDB" id="A0A8S1DSW4"/>
<accession>A0A8S1DSW4</accession>
<evidence type="ECO:0000313" key="3">
    <source>
        <dbReference type="EMBL" id="CAB3385266.1"/>
    </source>
</evidence>
<dbReference type="Pfam" id="PF15998">
    <property type="entry name" value="DUF4773"/>
    <property type="match status" value="1"/>
</dbReference>
<keyword evidence="1" id="KW-0732">Signal</keyword>
<comment type="caution">
    <text evidence="3">The sequence shown here is derived from an EMBL/GenBank/DDBJ whole genome shotgun (WGS) entry which is preliminary data.</text>
</comment>
<feature type="chain" id="PRO_5035773832" description="DUF4773 domain-containing protein" evidence="1">
    <location>
        <begin position="19"/>
        <end position="140"/>
    </location>
</feature>
<feature type="domain" description="DUF4773" evidence="2">
    <location>
        <begin position="26"/>
        <end position="120"/>
    </location>
</feature>